<feature type="domain" description="Neurobeachin alpha-solenoid region" evidence="2">
    <location>
        <begin position="150"/>
        <end position="283"/>
    </location>
</feature>
<proteinExistence type="predicted"/>
<feature type="non-terminal residue" evidence="3">
    <location>
        <position position="1"/>
    </location>
</feature>
<keyword evidence="1" id="KW-0853">WD repeat</keyword>
<dbReference type="OrthoDB" id="26681at2759"/>
<dbReference type="GO" id="GO:0016020">
    <property type="term" value="C:membrane"/>
    <property type="evidence" value="ECO:0007669"/>
    <property type="project" value="TreeGrafter"/>
</dbReference>
<dbReference type="PANTHER" id="PTHR13743">
    <property type="entry name" value="BEIGE/BEACH-RELATED"/>
    <property type="match status" value="1"/>
</dbReference>
<name>A0A2G9QCU2_AQUCT</name>
<dbReference type="InterPro" id="IPR050865">
    <property type="entry name" value="BEACH_Domain"/>
</dbReference>
<evidence type="ECO:0000313" key="3">
    <source>
        <dbReference type="EMBL" id="PIO13417.1"/>
    </source>
</evidence>
<dbReference type="GO" id="GO:0008104">
    <property type="term" value="P:intracellular protein localization"/>
    <property type="evidence" value="ECO:0007669"/>
    <property type="project" value="TreeGrafter"/>
</dbReference>
<protein>
    <recommendedName>
        <fullName evidence="2">Neurobeachin alpha-solenoid region domain-containing protein</fullName>
    </recommendedName>
</protein>
<dbReference type="InterPro" id="IPR046852">
    <property type="entry name" value="Neurobeachin_a-sol"/>
</dbReference>
<dbReference type="GO" id="GO:0005829">
    <property type="term" value="C:cytosol"/>
    <property type="evidence" value="ECO:0007669"/>
    <property type="project" value="TreeGrafter"/>
</dbReference>
<evidence type="ECO:0000259" key="2">
    <source>
        <dbReference type="Pfam" id="PF20425"/>
    </source>
</evidence>
<gene>
    <name evidence="3" type="ORF">AB205_0198470</name>
</gene>
<organism evidence="3 4">
    <name type="scientific">Aquarana catesbeiana</name>
    <name type="common">American bullfrog</name>
    <name type="synonym">Rana catesbeiana</name>
    <dbReference type="NCBI Taxonomy" id="8400"/>
    <lineage>
        <taxon>Eukaryota</taxon>
        <taxon>Metazoa</taxon>
        <taxon>Chordata</taxon>
        <taxon>Craniata</taxon>
        <taxon>Vertebrata</taxon>
        <taxon>Euteleostomi</taxon>
        <taxon>Amphibia</taxon>
        <taxon>Batrachia</taxon>
        <taxon>Anura</taxon>
        <taxon>Neobatrachia</taxon>
        <taxon>Ranoidea</taxon>
        <taxon>Ranidae</taxon>
        <taxon>Aquarana</taxon>
    </lineage>
</organism>
<dbReference type="GO" id="GO:0019901">
    <property type="term" value="F:protein kinase binding"/>
    <property type="evidence" value="ECO:0007669"/>
    <property type="project" value="TreeGrafter"/>
</dbReference>
<evidence type="ECO:0000313" key="4">
    <source>
        <dbReference type="Proteomes" id="UP000228934"/>
    </source>
</evidence>
<evidence type="ECO:0000256" key="1">
    <source>
        <dbReference type="ARBA" id="ARBA00022574"/>
    </source>
</evidence>
<dbReference type="EMBL" id="KZ029498">
    <property type="protein sequence ID" value="PIO13417.1"/>
    <property type="molecule type" value="Genomic_DNA"/>
</dbReference>
<keyword evidence="4" id="KW-1185">Reference proteome</keyword>
<dbReference type="Proteomes" id="UP000228934">
    <property type="component" value="Unassembled WGS sequence"/>
</dbReference>
<dbReference type="PANTHER" id="PTHR13743:SF111">
    <property type="entry name" value="NEUROBEACHIN-LIKE PROTEIN 2"/>
    <property type="match status" value="1"/>
</dbReference>
<reference evidence="4" key="1">
    <citation type="journal article" date="2017" name="Nat. Commun.">
        <title>The North American bullfrog draft genome provides insight into hormonal regulation of long noncoding RNA.</title>
        <authorList>
            <person name="Hammond S.A."/>
            <person name="Warren R.L."/>
            <person name="Vandervalk B.P."/>
            <person name="Kucuk E."/>
            <person name="Khan H."/>
            <person name="Gibb E.A."/>
            <person name="Pandoh P."/>
            <person name="Kirk H."/>
            <person name="Zhao Y."/>
            <person name="Jones M."/>
            <person name="Mungall A.J."/>
            <person name="Coope R."/>
            <person name="Pleasance S."/>
            <person name="Moore R.A."/>
            <person name="Holt R.A."/>
            <person name="Round J.M."/>
            <person name="Ohora S."/>
            <person name="Walle B.V."/>
            <person name="Veldhoen N."/>
            <person name="Helbing C.C."/>
            <person name="Birol I."/>
        </authorList>
    </citation>
    <scope>NUCLEOTIDE SEQUENCE [LARGE SCALE GENOMIC DNA]</scope>
</reference>
<accession>A0A2G9QCU2</accession>
<dbReference type="Pfam" id="PF20425">
    <property type="entry name" value="Neurobeachin"/>
    <property type="match status" value="1"/>
</dbReference>
<dbReference type="AlphaFoldDB" id="A0A2G9QCU2"/>
<sequence length="356" mass="40440">AFHNGDNLPELVKLRLVHLYGAIITGNKTNALILISQSSVEVLMLVLQSWCVSQGPRNLRILQLTLNCLISMIHILHSSNPGQRRVEIRHILDSYFKVLNSDRPLYSAERLAGPHWEEGLLTLRINMLRMYWEVFKERIGYSHLFEVLKSRSQPTRPLLEKLLSMALEGVYNPDYIGCIENEQPLLILVQWIPELAPRDLQILVSERLNQVCDSSLRNRMTCVQAGMVGHILAALDGGMELDAKCAENLIRLLQVLGRLSIKPTELRGLLKLLRTEGSGAHPYATPVIRALSAMARRDGPDRALQYFDLTPSMSGIMVPTMQKWPGTGFAFHAWVCLNDDFREEPTTGRKRKQLYR</sequence>